<dbReference type="AlphaFoldDB" id="A0A9P5YRG6"/>
<evidence type="ECO:0000256" key="1">
    <source>
        <dbReference type="SAM" id="MobiDB-lite"/>
    </source>
</evidence>
<feature type="compositionally biased region" description="Low complexity" evidence="1">
    <location>
        <begin position="36"/>
        <end position="59"/>
    </location>
</feature>
<protein>
    <recommendedName>
        <fullName evidence="4">Arrestin-like N-terminal domain-containing protein</fullName>
    </recommendedName>
</protein>
<reference evidence="2" key="1">
    <citation type="submission" date="2020-11" db="EMBL/GenBank/DDBJ databases">
        <authorList>
            <consortium name="DOE Joint Genome Institute"/>
            <person name="Ahrendt S."/>
            <person name="Riley R."/>
            <person name="Andreopoulos W."/>
            <person name="Labutti K."/>
            <person name="Pangilinan J."/>
            <person name="Ruiz-Duenas F.J."/>
            <person name="Barrasa J.M."/>
            <person name="Sanchez-Garcia M."/>
            <person name="Camarero S."/>
            <person name="Miyauchi S."/>
            <person name="Serrano A."/>
            <person name="Linde D."/>
            <person name="Babiker R."/>
            <person name="Drula E."/>
            <person name="Ayuso-Fernandez I."/>
            <person name="Pacheco R."/>
            <person name="Padilla G."/>
            <person name="Ferreira P."/>
            <person name="Barriuso J."/>
            <person name="Kellner H."/>
            <person name="Castanera R."/>
            <person name="Alfaro M."/>
            <person name="Ramirez L."/>
            <person name="Pisabarro A.G."/>
            <person name="Kuo A."/>
            <person name="Tritt A."/>
            <person name="Lipzen A."/>
            <person name="He G."/>
            <person name="Yan M."/>
            <person name="Ng V."/>
            <person name="Cullen D."/>
            <person name="Martin F."/>
            <person name="Rosso M.-N."/>
            <person name="Henrissat B."/>
            <person name="Hibbett D."/>
            <person name="Martinez A.T."/>
            <person name="Grigoriev I.V."/>
        </authorList>
    </citation>
    <scope>NUCLEOTIDE SEQUENCE</scope>
    <source>
        <strain evidence="2">CIRM-BRFM 674</strain>
    </source>
</reference>
<evidence type="ECO:0000313" key="3">
    <source>
        <dbReference type="Proteomes" id="UP000807469"/>
    </source>
</evidence>
<keyword evidence="3" id="KW-1185">Reference proteome</keyword>
<evidence type="ECO:0008006" key="4">
    <source>
        <dbReference type="Google" id="ProtNLM"/>
    </source>
</evidence>
<feature type="region of interest" description="Disordered" evidence="1">
    <location>
        <begin position="36"/>
        <end position="60"/>
    </location>
</feature>
<dbReference type="Proteomes" id="UP000807469">
    <property type="component" value="Unassembled WGS sequence"/>
</dbReference>
<dbReference type="Gene3D" id="2.60.40.640">
    <property type="match status" value="1"/>
</dbReference>
<evidence type="ECO:0000313" key="2">
    <source>
        <dbReference type="EMBL" id="KAF9474497.1"/>
    </source>
</evidence>
<name>A0A9P5YRG6_9AGAR</name>
<sequence length="483" mass="53212">MSDLPTPDPPSYSHPNTLPNDFDIFIPGDILPGYSESTSSSPAGSTAVGRRAPVAAARPPRAPKEFQYKIEAIKGPPIAILTVLGDGFLSQTIPTFIGGGPIKGSVRLKADKADGVQAIVLSLIGRFTSGIEDEQASFLELSDTLYSQAAGAPQAHDGSYLWPFELSIPTELTLPLKKGTEPVRFAPPQTFTERSVLATVWYELGMKIKRKMLRPDYNERITTTIGYIPLLRPQSFSPLRSLAYERGTSLVGPERDREGWHTLDAINMKGPPSTLSADVEIECKLYIAMPLSYTIGTFIPLALKLTVPTSAQHTLDELLSVPNNITVRLRRSIRPHLPQNKMKAPDNLPLVNRTEVRDLYEAVWWVRDQSSTILQAEGDSKSSNYTRWMDGEIHLGKDTKPSSKMPYFEIDYTLCFLPFTVPDAKATITKKTPSLQEQTVEVVTSFAPGPRPVRYAPPGSTSTIVQSEREVFVGFMASRGGFM</sequence>
<dbReference type="OrthoDB" id="3261578at2759"/>
<accession>A0A9P5YRG6</accession>
<proteinExistence type="predicted"/>
<organism evidence="2 3">
    <name type="scientific">Pholiota conissans</name>
    <dbReference type="NCBI Taxonomy" id="109636"/>
    <lineage>
        <taxon>Eukaryota</taxon>
        <taxon>Fungi</taxon>
        <taxon>Dikarya</taxon>
        <taxon>Basidiomycota</taxon>
        <taxon>Agaricomycotina</taxon>
        <taxon>Agaricomycetes</taxon>
        <taxon>Agaricomycetidae</taxon>
        <taxon>Agaricales</taxon>
        <taxon>Agaricineae</taxon>
        <taxon>Strophariaceae</taxon>
        <taxon>Pholiota</taxon>
    </lineage>
</organism>
<dbReference type="EMBL" id="MU155376">
    <property type="protein sequence ID" value="KAF9474497.1"/>
    <property type="molecule type" value="Genomic_DNA"/>
</dbReference>
<comment type="caution">
    <text evidence="2">The sequence shown here is derived from an EMBL/GenBank/DDBJ whole genome shotgun (WGS) entry which is preliminary data.</text>
</comment>
<gene>
    <name evidence="2" type="ORF">BDN70DRAFT_997023</name>
</gene>
<dbReference type="InterPro" id="IPR014752">
    <property type="entry name" value="Arrestin-like_C"/>
</dbReference>